<dbReference type="EMBL" id="LAZR01005296">
    <property type="protein sequence ID" value="KKN01128.1"/>
    <property type="molecule type" value="Genomic_DNA"/>
</dbReference>
<organism evidence="1">
    <name type="scientific">marine sediment metagenome</name>
    <dbReference type="NCBI Taxonomy" id="412755"/>
    <lineage>
        <taxon>unclassified sequences</taxon>
        <taxon>metagenomes</taxon>
        <taxon>ecological metagenomes</taxon>
    </lineage>
</organism>
<evidence type="ECO:0000313" key="1">
    <source>
        <dbReference type="EMBL" id="KKN01128.1"/>
    </source>
</evidence>
<gene>
    <name evidence="1" type="ORF">LCGC14_1130990</name>
</gene>
<name>A0A0F9Q6Y0_9ZZZZ</name>
<dbReference type="AlphaFoldDB" id="A0A0F9Q6Y0"/>
<reference evidence="1" key="1">
    <citation type="journal article" date="2015" name="Nature">
        <title>Complex archaea that bridge the gap between prokaryotes and eukaryotes.</title>
        <authorList>
            <person name="Spang A."/>
            <person name="Saw J.H."/>
            <person name="Jorgensen S.L."/>
            <person name="Zaremba-Niedzwiedzka K."/>
            <person name="Martijn J."/>
            <person name="Lind A.E."/>
            <person name="van Eijk R."/>
            <person name="Schleper C."/>
            <person name="Guy L."/>
            <person name="Ettema T.J."/>
        </authorList>
    </citation>
    <scope>NUCLEOTIDE SEQUENCE</scope>
</reference>
<comment type="caution">
    <text evidence="1">The sequence shown here is derived from an EMBL/GenBank/DDBJ whole genome shotgun (WGS) entry which is preliminary data.</text>
</comment>
<protein>
    <submittedName>
        <fullName evidence="1">Uncharacterized protein</fullName>
    </submittedName>
</protein>
<sequence length="101" mass="12054">MMLGENPLSCDNLEYCTFCKIFPKTVRFRWWLSRRHMRLRAIKKRLFRLVHLECWMVLRDTTPYDPYDSPQRWVCRWCGKKGAGMGFPKKSHIGEPGTTVS</sequence>
<accession>A0A0F9Q6Y0</accession>
<proteinExistence type="predicted"/>